<feature type="region of interest" description="Disordered" evidence="1">
    <location>
        <begin position="927"/>
        <end position="946"/>
    </location>
</feature>
<dbReference type="PATRIC" id="fig|452652.3.peg.6604"/>
<protein>
    <submittedName>
        <fullName evidence="2">Uncharacterized protein</fullName>
    </submittedName>
</protein>
<evidence type="ECO:0000313" key="2">
    <source>
        <dbReference type="EMBL" id="BAJ32337.1"/>
    </source>
</evidence>
<dbReference type="EMBL" id="AP010968">
    <property type="protein sequence ID" value="BAJ32337.1"/>
    <property type="molecule type" value="Genomic_DNA"/>
</dbReference>
<gene>
    <name evidence="2" type="ordered locus">KSE_65780</name>
</gene>
<proteinExistence type="predicted"/>
<dbReference type="KEGG" id="ksk:KSE_65780"/>
<dbReference type="HOGENOM" id="CLU_351191_0_0_11"/>
<dbReference type="InterPro" id="IPR015943">
    <property type="entry name" value="WD40/YVTN_repeat-like_dom_sf"/>
</dbReference>
<dbReference type="AlphaFoldDB" id="E4N2F3"/>
<dbReference type="Proteomes" id="UP000007076">
    <property type="component" value="Chromosome"/>
</dbReference>
<dbReference type="STRING" id="452652.KSE_65780"/>
<name>E4N2F3_KITSK</name>
<organism evidence="2 3">
    <name type="scientific">Kitasatospora setae (strain ATCC 33774 / DSM 43861 / JCM 3304 / KCC A-0304 / NBRC 14216 / KM-6054)</name>
    <name type="common">Streptomyces setae</name>
    <dbReference type="NCBI Taxonomy" id="452652"/>
    <lineage>
        <taxon>Bacteria</taxon>
        <taxon>Bacillati</taxon>
        <taxon>Actinomycetota</taxon>
        <taxon>Actinomycetes</taxon>
        <taxon>Kitasatosporales</taxon>
        <taxon>Streptomycetaceae</taxon>
        <taxon>Kitasatospora</taxon>
    </lineage>
</organism>
<keyword evidence="3" id="KW-1185">Reference proteome</keyword>
<reference evidence="2 3" key="1">
    <citation type="journal article" date="2010" name="DNA Res.">
        <title>Genome sequence of Kitasatospora setae NBRC 14216T: an evolutionary snapshot of the family Streptomycetaceae.</title>
        <authorList>
            <person name="Ichikawa N."/>
            <person name="Oguchi A."/>
            <person name="Ikeda H."/>
            <person name="Ishikawa J."/>
            <person name="Kitani S."/>
            <person name="Watanabe Y."/>
            <person name="Nakamura S."/>
            <person name="Katano Y."/>
            <person name="Kishi E."/>
            <person name="Sasagawa M."/>
            <person name="Ankai A."/>
            <person name="Fukui S."/>
            <person name="Hashimoto Y."/>
            <person name="Kamata S."/>
            <person name="Otoguro M."/>
            <person name="Tanikawa S."/>
            <person name="Nihira T."/>
            <person name="Horinouchi S."/>
            <person name="Ohnishi Y."/>
            <person name="Hayakawa M."/>
            <person name="Kuzuyama T."/>
            <person name="Arisawa A."/>
            <person name="Nomoto F."/>
            <person name="Miura H."/>
            <person name="Takahashi Y."/>
            <person name="Fujita N."/>
        </authorList>
    </citation>
    <scope>NUCLEOTIDE SEQUENCE [LARGE SCALE GENOMIC DNA]</scope>
    <source>
        <strain evidence="3">ATCC 33774 / DSM 43861 / JCM 3304 / KCC A-0304 / NBRC 14216 / KM-6054</strain>
    </source>
</reference>
<feature type="region of interest" description="Disordered" evidence="1">
    <location>
        <begin position="107"/>
        <end position="126"/>
    </location>
</feature>
<dbReference type="SUPFAM" id="SSF101898">
    <property type="entry name" value="NHL repeat"/>
    <property type="match status" value="1"/>
</dbReference>
<feature type="region of interest" description="Disordered" evidence="1">
    <location>
        <begin position="174"/>
        <end position="220"/>
    </location>
</feature>
<sequence>MHGPVPSYPDSAAGPVRYCPVVSAYGTLQGYLWFAEAENAAGFVKMLVREELSGAGHWILRLRDAYGRGLTAAEAVHELATVPHERDSGRPDLAALATAESLAEVEESGRAGWVPPKEPVAPRGYRPLPDGLRLSYEDRQRHVRWLFETDGGAAGDGPVPPEAVLGGWEFDREGRPVRWRPNPRHGVPEAAGGEAGGGTSGGPGSGPGGGAGTLPPLGAGRRPAGRALLGWLDDPRAPRLCRVAGSSGSGRTHLLHWLAAACPADGPRPGRRVRAVLAADGLTPDSFVWRLSALLGTPVADTTALIGTLTDGAPLVLVVTGLDRAGGGLLPDAARRIAEEVLRPLLRVPWLRLVLECASGTAAAEALDVPAAVLDLDEPQWTDPDAYARWCAALAGHPLPADALYPSPGLAVLAARTAPGVAFEPDAGPARKAEVLAEAWWASLPEDVRAPVAVLGAVRGGIDTALWAELPGAGGAAAVDEAAAFLPPDPDGRQRVWPHTFADRLALWAVDHAALRQALLPDRPETAPGPADRQRLGLLLRHGLHTGTPVLDLLTDPDVLVHADPDSVTLAFASFTEAFEQATSPTRLRTGPFSGTLPERDGEPRRWLIESWWLAGPVASHTEEPRLRASALHGWLAGGEEPWSRELAERLAVTAGHDWRVRWSFGRRIEPVRLLAPGHGELRTGRLLVGVGDSVYVIEQADGKPVARDARIKLGQPSTVAVASSADDAAHALWWDGATATIRPDNGSRTSHDALVRLRESMTGGATALTAIGAPRPVLAGGDDHGEIYAIPELDLSEARRCEKRLHDGRVTAVAVAGYGDEHLILSGGEDGRVWTWLPDRTPPEAPTLTRDLPVTALAAHVLPQGLMFAVGWTDGLLQIMTVFGTPLLREIRFGTPIVGLAITPTGLLCAATESGVQAIELAELASPAGPGTAGTGREGREDGDG</sequence>
<feature type="compositionally biased region" description="Gly residues" evidence="1">
    <location>
        <begin position="193"/>
        <end position="212"/>
    </location>
</feature>
<evidence type="ECO:0000256" key="1">
    <source>
        <dbReference type="SAM" id="MobiDB-lite"/>
    </source>
</evidence>
<dbReference type="Gene3D" id="2.130.10.10">
    <property type="entry name" value="YVTN repeat-like/Quinoprotein amine dehydrogenase"/>
    <property type="match status" value="1"/>
</dbReference>
<accession>E4N2F3</accession>
<dbReference type="eggNOG" id="ENOG50320F8">
    <property type="taxonomic scope" value="Bacteria"/>
</dbReference>
<evidence type="ECO:0000313" key="3">
    <source>
        <dbReference type="Proteomes" id="UP000007076"/>
    </source>
</evidence>